<dbReference type="Pfam" id="PF02397">
    <property type="entry name" value="Bac_transf"/>
    <property type="match status" value="1"/>
</dbReference>
<evidence type="ECO:0000313" key="4">
    <source>
        <dbReference type="Proteomes" id="UP000515561"/>
    </source>
</evidence>
<feature type="domain" description="Bacterial sugar transferase" evidence="2">
    <location>
        <begin position="14"/>
        <end position="190"/>
    </location>
</feature>
<dbReference type="GO" id="GO:0016780">
    <property type="term" value="F:phosphotransferase activity, for other substituted phosphate groups"/>
    <property type="evidence" value="ECO:0007669"/>
    <property type="project" value="TreeGrafter"/>
</dbReference>
<proteinExistence type="inferred from homology"/>
<dbReference type="EMBL" id="AP023367">
    <property type="protein sequence ID" value="BCJ94676.1"/>
    <property type="molecule type" value="Genomic_DNA"/>
</dbReference>
<dbReference type="PANTHER" id="PTHR30576:SF0">
    <property type="entry name" value="UNDECAPRENYL-PHOSPHATE N-ACETYLGALACTOSAMINYL 1-PHOSPHATE TRANSFERASE-RELATED"/>
    <property type="match status" value="1"/>
</dbReference>
<dbReference type="PANTHER" id="PTHR30576">
    <property type="entry name" value="COLANIC BIOSYNTHESIS UDP-GLUCOSE LIPID CARRIER TRANSFERASE"/>
    <property type="match status" value="1"/>
</dbReference>
<gene>
    <name evidence="3" type="ORF">acsn021_22450</name>
</gene>
<name>A0A6S6QY65_9FIRM</name>
<reference evidence="3 4" key="1">
    <citation type="journal article" date="2016" name="Int. J. Syst. Evol. Microbiol.">
        <title>Descriptions of Anaerotaenia torta gen. nov., sp. nov. and Anaerocolumna cellulosilytica gen. nov., sp. nov. isolated from a methanogenic reactor of cattle waste.</title>
        <authorList>
            <person name="Uek A."/>
            <person name="Ohtaki Y."/>
            <person name="Kaku N."/>
            <person name="Ueki K."/>
        </authorList>
    </citation>
    <scope>NUCLEOTIDE SEQUENCE [LARGE SCALE GENOMIC DNA]</scope>
    <source>
        <strain evidence="3 4">SN021</strain>
    </source>
</reference>
<comment type="similarity">
    <text evidence="1">Belongs to the bacterial sugar transferase family.</text>
</comment>
<dbReference type="InterPro" id="IPR003362">
    <property type="entry name" value="Bact_transf"/>
</dbReference>
<dbReference type="Proteomes" id="UP000515561">
    <property type="component" value="Chromosome"/>
</dbReference>
<evidence type="ECO:0000256" key="1">
    <source>
        <dbReference type="ARBA" id="ARBA00006464"/>
    </source>
</evidence>
<organism evidence="3 4">
    <name type="scientific">Anaerocolumna cellulosilytica</name>
    <dbReference type="NCBI Taxonomy" id="433286"/>
    <lineage>
        <taxon>Bacteria</taxon>
        <taxon>Bacillati</taxon>
        <taxon>Bacillota</taxon>
        <taxon>Clostridia</taxon>
        <taxon>Lachnospirales</taxon>
        <taxon>Lachnospiraceae</taxon>
        <taxon>Anaerocolumna</taxon>
    </lineage>
</organism>
<dbReference type="RefSeq" id="WP_184089464.1">
    <property type="nucleotide sequence ID" value="NZ_AP023367.1"/>
</dbReference>
<keyword evidence="4" id="KW-1185">Reference proteome</keyword>
<evidence type="ECO:0000313" key="3">
    <source>
        <dbReference type="EMBL" id="BCJ94676.1"/>
    </source>
</evidence>
<protein>
    <submittedName>
        <fullName evidence="3">UDP-phosphate galactose phosphotransferase</fullName>
    </submittedName>
</protein>
<accession>A0A6S6QY65</accession>
<sequence length="214" mass="24793">MKRSHYISYQNGLKQTAEQMAAVILLLLLWPLLLLVALAIRLDSKGNVLFCQQRLGKGKKEFTIYKFRTMKINHSGDKLRSEQDIRITRIGTILRKTSLDELPQLINILIGDMGIIGPRPVLQDEFKPFKGHPVYEKRFNTLPGLFCTVDMSYRATATREQQFQMDAEYVENITFLSDMKIFGKVFINVLKRKNIYPVSQKQQAEEIHRDTSVK</sequence>
<evidence type="ECO:0000259" key="2">
    <source>
        <dbReference type="Pfam" id="PF02397"/>
    </source>
</evidence>
<dbReference type="AlphaFoldDB" id="A0A6S6QY65"/>
<dbReference type="KEGG" id="acel:acsn021_22450"/>
<keyword evidence="3" id="KW-0808">Transferase</keyword>